<dbReference type="InterPro" id="IPR047960">
    <property type="entry name" value="Transpos_IS1380"/>
</dbReference>
<dbReference type="RefSeq" id="WP_079065920.1">
    <property type="nucleotide sequence ID" value="NZ_BDQI01000053.1"/>
</dbReference>
<dbReference type="EMBL" id="BDQI01000053">
    <property type="protein sequence ID" value="GAX58432.1"/>
    <property type="molecule type" value="Genomic_DNA"/>
</dbReference>
<reference evidence="3" key="1">
    <citation type="submission" date="2017-05" db="EMBL/GenBank/DDBJ databases">
        <title>Streptomyces olivochromogenes NBRC 3561 whole genome shotgun sequence.</title>
        <authorList>
            <person name="Dohra H."/>
            <person name="Kodani S."/>
        </authorList>
    </citation>
    <scope>NUCLEOTIDE SEQUENCE [LARGE SCALE GENOMIC DNA]</scope>
    <source>
        <strain evidence="3">NBRC 3561</strain>
    </source>
</reference>
<accession>A0A250VWP2</accession>
<dbReference type="Pfam" id="PF13701">
    <property type="entry name" value="DDE_Tnp_1_4"/>
    <property type="match status" value="1"/>
</dbReference>
<dbReference type="AlphaFoldDB" id="A0A250VWP2"/>
<dbReference type="NCBIfam" id="NF033539">
    <property type="entry name" value="transpos_IS1380"/>
    <property type="match status" value="1"/>
</dbReference>
<feature type="domain" description="Transposase DDE" evidence="1">
    <location>
        <begin position="5"/>
        <end position="455"/>
    </location>
</feature>
<dbReference type="InterPro" id="IPR025668">
    <property type="entry name" value="Tnp_DDE_dom"/>
</dbReference>
<gene>
    <name evidence="2" type="ORF">SO3561_10005</name>
</gene>
<evidence type="ECO:0000313" key="2">
    <source>
        <dbReference type="EMBL" id="GAX58432.1"/>
    </source>
</evidence>
<evidence type="ECO:0000313" key="3">
    <source>
        <dbReference type="Proteomes" id="UP000217446"/>
    </source>
</evidence>
<keyword evidence="3" id="KW-1185">Reference proteome</keyword>
<dbReference type="STRING" id="1963.AQJ27_49810"/>
<organism evidence="2 3">
    <name type="scientific">Streptomyces olivochromogenes</name>
    <dbReference type="NCBI Taxonomy" id="1963"/>
    <lineage>
        <taxon>Bacteria</taxon>
        <taxon>Bacillati</taxon>
        <taxon>Actinomycetota</taxon>
        <taxon>Actinomycetes</taxon>
        <taxon>Kitasatosporales</taxon>
        <taxon>Streptomycetaceae</taxon>
        <taxon>Streptomyces</taxon>
    </lineage>
</organism>
<evidence type="ECO:0000259" key="1">
    <source>
        <dbReference type="Pfam" id="PF13701"/>
    </source>
</evidence>
<sequence>MSKRIGSYPRVCARDDGDGLVSQAGGVLLVETVRKSGLDAAMSAALAPWRRPRAVHDPGKILLDLALAVALGGDCLSDIGVLRAEPALFGLVASDPTVSRLVDTLAGAGPRALAAIRRSRAEVRQRVWRLAGADAPDADRQVIVDIDGVLVVAHSEKQDATATWKKTFGHHPLIAFVDHGPGGSGEPVSALLRPGNAGSNTAADHVTTTKLALAQLPKHHRRGRSTLIRTDSAGGTHDFLDWLTSRGRWLSYSVGMTITDAVHHAVLQIPETAWTPAVETDGQPRDGAWVAELAGDVLKGWPTGMRLIVRKERPHPGAQLRFTDADGMRLTCFATNTTGTTIAALELRHRQRARAEDRIRAARDTGLRNLPLHHTSSNQLWLEIVQLALDLLAWMPMLALTGPARRWEPKKLRFRLFSAAARLVTTGRQRILRLGVHWPWTHVITDALTRLQALPNPG</sequence>
<dbReference type="Proteomes" id="UP000217446">
    <property type="component" value="Unassembled WGS sequence"/>
</dbReference>
<name>A0A250VWP2_STROL</name>
<comment type="caution">
    <text evidence="2">The sequence shown here is derived from an EMBL/GenBank/DDBJ whole genome shotgun (WGS) entry which is preliminary data.</text>
</comment>
<protein>
    <submittedName>
        <fullName evidence="2">IS1380 family transposase</fullName>
    </submittedName>
</protein>
<proteinExistence type="predicted"/>